<dbReference type="Pfam" id="PF21948">
    <property type="entry name" value="LplA-B_cat"/>
    <property type="match status" value="1"/>
</dbReference>
<dbReference type="InterPro" id="IPR045864">
    <property type="entry name" value="aa-tRNA-synth_II/BPL/LPL"/>
</dbReference>
<dbReference type="InterPro" id="IPR000544">
    <property type="entry name" value="Octanoyltransferase"/>
</dbReference>
<dbReference type="Gene3D" id="3.30.930.10">
    <property type="entry name" value="Bira Bifunctional Protein, Domain 2"/>
    <property type="match status" value="1"/>
</dbReference>
<dbReference type="GO" id="GO:0033819">
    <property type="term" value="F:lipoyl(octanoyl) transferase activity"/>
    <property type="evidence" value="ECO:0007669"/>
    <property type="project" value="UniProtKB-EC"/>
</dbReference>
<dbReference type="GO" id="GO:0016874">
    <property type="term" value="F:ligase activity"/>
    <property type="evidence" value="ECO:0007669"/>
    <property type="project" value="UniProtKB-KW"/>
</dbReference>
<evidence type="ECO:0000256" key="4">
    <source>
        <dbReference type="ARBA" id="ARBA00023315"/>
    </source>
</evidence>
<keyword evidence="4" id="KW-0012">Acyltransferase</keyword>
<comment type="caution">
    <text evidence="6">The sequence shown here is derived from an EMBL/GenBank/DDBJ whole genome shotgun (WGS) entry which is preliminary data.</text>
</comment>
<dbReference type="InterPro" id="IPR020605">
    <property type="entry name" value="Octanoyltransferase_CS"/>
</dbReference>
<comment type="pathway">
    <text evidence="1">Protein modification; protein lipoylation via endogenous pathway; protein N(6)-(lipoyl)lysine from octanoyl-[acyl-carrier-protein]: step 1/2.</text>
</comment>
<dbReference type="PIRSF" id="PIRSF016262">
    <property type="entry name" value="LPLase"/>
    <property type="match status" value="1"/>
</dbReference>
<evidence type="ECO:0000256" key="2">
    <source>
        <dbReference type="ARBA" id="ARBA00012334"/>
    </source>
</evidence>
<name>T1BX80_9ZZZZ</name>
<feature type="domain" description="BPL/LPL catalytic" evidence="5">
    <location>
        <begin position="30"/>
        <end position="137"/>
    </location>
</feature>
<accession>T1BX80</accession>
<organism evidence="6">
    <name type="scientific">mine drainage metagenome</name>
    <dbReference type="NCBI Taxonomy" id="410659"/>
    <lineage>
        <taxon>unclassified sequences</taxon>
        <taxon>metagenomes</taxon>
        <taxon>ecological metagenomes</taxon>
    </lineage>
</organism>
<dbReference type="InterPro" id="IPR004143">
    <property type="entry name" value="BPL_LPL_catalytic"/>
</dbReference>
<dbReference type="PROSITE" id="PS01313">
    <property type="entry name" value="LIPB"/>
    <property type="match status" value="1"/>
</dbReference>
<dbReference type="PANTHER" id="PTHR10993:SF7">
    <property type="entry name" value="LIPOYLTRANSFERASE 2, MITOCHONDRIAL-RELATED"/>
    <property type="match status" value="1"/>
</dbReference>
<dbReference type="SUPFAM" id="SSF55681">
    <property type="entry name" value="Class II aaRS and biotin synthetases"/>
    <property type="match status" value="1"/>
</dbReference>
<feature type="non-terminal residue" evidence="6">
    <location>
        <position position="137"/>
    </location>
</feature>
<evidence type="ECO:0000256" key="3">
    <source>
        <dbReference type="ARBA" id="ARBA00022679"/>
    </source>
</evidence>
<dbReference type="UniPathway" id="UPA00538">
    <property type="reaction ID" value="UER00592"/>
</dbReference>
<protein>
    <recommendedName>
        <fullName evidence="2">lipoyl(octanoyl) transferase</fullName>
        <ecNumber evidence="2">2.3.1.181</ecNumber>
    </recommendedName>
</protein>
<evidence type="ECO:0000256" key="1">
    <source>
        <dbReference type="ARBA" id="ARBA00004821"/>
    </source>
</evidence>
<evidence type="ECO:0000259" key="5">
    <source>
        <dbReference type="PROSITE" id="PS51733"/>
    </source>
</evidence>
<dbReference type="PROSITE" id="PS51733">
    <property type="entry name" value="BPL_LPL_CATALYTIC"/>
    <property type="match status" value="1"/>
</dbReference>
<keyword evidence="6" id="KW-0436">Ligase</keyword>
<dbReference type="PANTHER" id="PTHR10993">
    <property type="entry name" value="OCTANOYLTRANSFERASE"/>
    <property type="match status" value="1"/>
</dbReference>
<dbReference type="EMBL" id="AUZX01002134">
    <property type="protein sequence ID" value="EQD77566.1"/>
    <property type="molecule type" value="Genomic_DNA"/>
</dbReference>
<dbReference type="GO" id="GO:0009249">
    <property type="term" value="P:protein lipoylation"/>
    <property type="evidence" value="ECO:0007669"/>
    <property type="project" value="InterPro"/>
</dbReference>
<keyword evidence="3" id="KW-0808">Transferase</keyword>
<evidence type="ECO:0000313" key="6">
    <source>
        <dbReference type="EMBL" id="EQD77566.1"/>
    </source>
</evidence>
<reference evidence="6" key="2">
    <citation type="journal article" date="2014" name="ISME J.">
        <title>Microbial stratification in low pH oxic and suboxic macroscopic growths along an acid mine drainage.</title>
        <authorList>
            <person name="Mendez-Garcia C."/>
            <person name="Mesa V."/>
            <person name="Sprenger R.R."/>
            <person name="Richter M."/>
            <person name="Diez M.S."/>
            <person name="Solano J."/>
            <person name="Bargiela R."/>
            <person name="Golyshina O.V."/>
            <person name="Manteca A."/>
            <person name="Ramos J.L."/>
            <person name="Gallego J.R."/>
            <person name="Llorente I."/>
            <person name="Martins Dos Santos V.A."/>
            <person name="Jensen O.N."/>
            <person name="Pelaez A.I."/>
            <person name="Sanchez J."/>
            <person name="Ferrer M."/>
        </authorList>
    </citation>
    <scope>NUCLEOTIDE SEQUENCE</scope>
</reference>
<gene>
    <name evidence="6" type="ORF">B1A_02898</name>
</gene>
<sequence>MKSFYSINGPLDYDKVLIIQKKLNKMVNGGELEGAVLIMEHFPVYTCGIHKDKGEIDIGYEIRKVERGGGITFHCDGQIVIYFIMNLKEMKINVKELIETIHLSIITFLIEVGIDWAWETWGKILESGLENRKICST</sequence>
<dbReference type="AlphaFoldDB" id="T1BX80"/>
<proteinExistence type="predicted"/>
<reference evidence="6" key="1">
    <citation type="submission" date="2013-08" db="EMBL/GenBank/DDBJ databases">
        <authorList>
            <person name="Mendez C."/>
            <person name="Richter M."/>
            <person name="Ferrer M."/>
            <person name="Sanchez J."/>
        </authorList>
    </citation>
    <scope>NUCLEOTIDE SEQUENCE</scope>
</reference>
<dbReference type="EC" id="2.3.1.181" evidence="2"/>